<sequence>MARLFTAEQAEENRRFLTELARTGNARLSARVIGKAYGTMQHRRKQHPVFATKWDAAVVAAQARLARKGAARPEARQPGARAKRAAPELRTAGGEPVILPLRNGRLQLRAAQPGKLTRAAEQAFLMALAATCNVRLSAAAAGAAEAAFYRRRRRDPGFAREWDEALKMGYKRLEAALIEGFNPWSHEHDGWRDNEPLPIPAMTTYQAMALLYHHDKRIRDPDPLAIKVDSLGRYSRANKPAEVRAAQYMEDRARQADAILRAHVEWKLGVALDKLNGRPEGAGPPIAPLDMVAEWEKAGKRG</sequence>
<keyword evidence="3" id="KW-1185">Reference proteome</keyword>
<dbReference type="Proteomes" id="UP000557739">
    <property type="component" value="Unassembled WGS sequence"/>
</dbReference>
<feature type="region of interest" description="Disordered" evidence="1">
    <location>
        <begin position="69"/>
        <end position="88"/>
    </location>
</feature>
<evidence type="ECO:0000256" key="1">
    <source>
        <dbReference type="SAM" id="MobiDB-lite"/>
    </source>
</evidence>
<proteinExistence type="predicted"/>
<gene>
    <name evidence="2" type="ORF">FHR19_002171</name>
</gene>
<organism evidence="2 3">
    <name type="scientific">Sphingomonas yantingensis</name>
    <dbReference type="NCBI Taxonomy" id="1241761"/>
    <lineage>
        <taxon>Bacteria</taxon>
        <taxon>Pseudomonadati</taxon>
        <taxon>Pseudomonadota</taxon>
        <taxon>Alphaproteobacteria</taxon>
        <taxon>Sphingomonadales</taxon>
        <taxon>Sphingomonadaceae</taxon>
        <taxon>Sphingomonas</taxon>
    </lineage>
</organism>
<dbReference type="RefSeq" id="WP_184028092.1">
    <property type="nucleotide sequence ID" value="NZ_JACIJJ010000003.1"/>
</dbReference>
<dbReference type="AlphaFoldDB" id="A0A7W9AQY9"/>
<name>A0A7W9AQY9_9SPHN</name>
<protein>
    <recommendedName>
        <fullName evidence="4">Terminase</fullName>
    </recommendedName>
</protein>
<evidence type="ECO:0008006" key="4">
    <source>
        <dbReference type="Google" id="ProtNLM"/>
    </source>
</evidence>
<evidence type="ECO:0000313" key="3">
    <source>
        <dbReference type="Proteomes" id="UP000557739"/>
    </source>
</evidence>
<dbReference type="EMBL" id="JACIJJ010000003">
    <property type="protein sequence ID" value="MBB5698816.1"/>
    <property type="molecule type" value="Genomic_DNA"/>
</dbReference>
<reference evidence="2 3" key="1">
    <citation type="submission" date="2020-08" db="EMBL/GenBank/DDBJ databases">
        <title>Genomic Encyclopedia of Type Strains, Phase IV (KMG-IV): sequencing the most valuable type-strain genomes for metagenomic binning, comparative biology and taxonomic classification.</title>
        <authorList>
            <person name="Goeker M."/>
        </authorList>
    </citation>
    <scope>NUCLEOTIDE SEQUENCE [LARGE SCALE GENOMIC DNA]</scope>
    <source>
        <strain evidence="2 3">DSM 27244</strain>
    </source>
</reference>
<evidence type="ECO:0000313" key="2">
    <source>
        <dbReference type="EMBL" id="MBB5698816.1"/>
    </source>
</evidence>
<accession>A0A7W9AQY9</accession>
<comment type="caution">
    <text evidence="2">The sequence shown here is derived from an EMBL/GenBank/DDBJ whole genome shotgun (WGS) entry which is preliminary data.</text>
</comment>